<dbReference type="PRINTS" id="PR01100">
    <property type="entry name" value="SHIKIMTKNASE"/>
</dbReference>
<dbReference type="PROSITE" id="PS01128">
    <property type="entry name" value="SHIKIMATE_KINASE"/>
    <property type="match status" value="1"/>
</dbReference>
<evidence type="ECO:0000256" key="4">
    <source>
        <dbReference type="ARBA" id="ARBA00022605"/>
    </source>
</evidence>
<evidence type="ECO:0000256" key="10">
    <source>
        <dbReference type="ARBA" id="ARBA00048567"/>
    </source>
</evidence>
<dbReference type="PATRIC" id="fig|1214179.4.peg.1376"/>
<keyword evidence="8 11" id="KW-0067">ATP-binding</keyword>
<comment type="subcellular location">
    <subcellularLocation>
        <location evidence="11">Cytoplasm</location>
    </subcellularLocation>
</comment>
<feature type="binding site" evidence="11">
    <location>
        <position position="52"/>
    </location>
    <ligand>
        <name>substrate</name>
    </ligand>
</feature>
<evidence type="ECO:0000256" key="5">
    <source>
        <dbReference type="ARBA" id="ARBA00022679"/>
    </source>
</evidence>
<dbReference type="SUPFAM" id="SSF52540">
    <property type="entry name" value="P-loop containing nucleoside triphosphate hydrolases"/>
    <property type="match status" value="1"/>
</dbReference>
<dbReference type="HOGENOM" id="CLU_057607_4_3_9"/>
<dbReference type="RefSeq" id="WP_014636886.1">
    <property type="nucleotide sequence ID" value="NZ_ALLE01000053.1"/>
</dbReference>
<evidence type="ECO:0000313" key="13">
    <source>
        <dbReference type="Proteomes" id="UP000028185"/>
    </source>
</evidence>
<feature type="binding site" evidence="11">
    <location>
        <begin position="10"/>
        <end position="15"/>
    </location>
    <ligand>
        <name>ATP</name>
        <dbReference type="ChEBI" id="CHEBI:30616"/>
    </ligand>
</feature>
<comment type="similarity">
    <text evidence="2 11">Belongs to the shikimate kinase family.</text>
</comment>
<dbReference type="GO" id="GO:0004765">
    <property type="term" value="F:shikimate kinase activity"/>
    <property type="evidence" value="ECO:0007669"/>
    <property type="project" value="UniProtKB-UniRule"/>
</dbReference>
<keyword evidence="9 11" id="KW-0057">Aromatic amino acid biosynthesis</keyword>
<keyword evidence="6 11" id="KW-0547">Nucleotide-binding</keyword>
<dbReference type="HAMAP" id="MF_00109">
    <property type="entry name" value="Shikimate_kinase"/>
    <property type="match status" value="1"/>
</dbReference>
<dbReference type="PANTHER" id="PTHR21087">
    <property type="entry name" value="SHIKIMATE KINASE"/>
    <property type="match status" value="1"/>
</dbReference>
<proteinExistence type="inferred from homology"/>
<dbReference type="GO" id="GO:0005829">
    <property type="term" value="C:cytosol"/>
    <property type="evidence" value="ECO:0007669"/>
    <property type="project" value="TreeGrafter"/>
</dbReference>
<evidence type="ECO:0000256" key="1">
    <source>
        <dbReference type="ARBA" id="ARBA00004842"/>
    </source>
</evidence>
<dbReference type="EMBL" id="CP008921">
    <property type="protein sequence ID" value="AIG43787.1"/>
    <property type="molecule type" value="Genomic_DNA"/>
</dbReference>
<dbReference type="CDD" id="cd00464">
    <property type="entry name" value="SK"/>
    <property type="match status" value="1"/>
</dbReference>
<evidence type="ECO:0000256" key="3">
    <source>
        <dbReference type="ARBA" id="ARBA00012154"/>
    </source>
</evidence>
<keyword evidence="7 11" id="KW-0418">Kinase</keyword>
<keyword evidence="4 11" id="KW-0028">Amino-acid biosynthesis</keyword>
<comment type="caution">
    <text evidence="11">Lacks conserved residue(s) required for the propagation of feature annotation.</text>
</comment>
<dbReference type="Pfam" id="PF01202">
    <property type="entry name" value="SKI"/>
    <property type="match status" value="1"/>
</dbReference>
<accession>A0A075SEL1</accession>
<reference evidence="12 13" key="1">
    <citation type="journal article" date="2014" name="Genome Announc.">
        <title>Whole-Genome Sequence of Streptococcus suis Serotype 4 Reference Strain 6407.</title>
        <authorList>
            <person name="Wang K."/>
            <person name="Chen J."/>
            <person name="Yao H."/>
            <person name="Lu C."/>
        </authorList>
    </citation>
    <scope>NUCLEOTIDE SEQUENCE [LARGE SCALE GENOMIC DNA]</scope>
    <source>
        <strain evidence="12">6407</strain>
    </source>
</reference>
<feature type="binding site" evidence="11">
    <location>
        <position position="28"/>
    </location>
    <ligand>
        <name>substrate</name>
    </ligand>
</feature>
<evidence type="ECO:0000313" key="12">
    <source>
        <dbReference type="EMBL" id="AIG43787.1"/>
    </source>
</evidence>
<dbReference type="GO" id="GO:0008652">
    <property type="term" value="P:amino acid biosynthetic process"/>
    <property type="evidence" value="ECO:0007669"/>
    <property type="project" value="UniProtKB-KW"/>
</dbReference>
<keyword evidence="11" id="KW-0963">Cytoplasm</keyword>
<dbReference type="InterPro" id="IPR023000">
    <property type="entry name" value="Shikimate_kinase_CS"/>
</dbReference>
<sequence length="163" mass="18570">MPIVLLGFMGVGKTTTAHLLNLPVYDMDHIIEERIGMPIADYFSLEGEASFRQLETEVLKELLDLPSNCIVSTGGGVIKSEVNRELLLANREDNVLFTASFEVSYQRIRKDRQSQRPLFLQCSKEEFEALYRERMALYQGLADTVIDTDKLNPEQVARKILCK</sequence>
<dbReference type="InterPro" id="IPR027417">
    <property type="entry name" value="P-loop_NTPase"/>
</dbReference>
<dbReference type="Proteomes" id="UP000028185">
    <property type="component" value="Chromosome"/>
</dbReference>
<dbReference type="UniPathway" id="UPA00053">
    <property type="reaction ID" value="UER00088"/>
</dbReference>
<organism evidence="12 13">
    <name type="scientific">Streptococcus suis 6407</name>
    <dbReference type="NCBI Taxonomy" id="1214179"/>
    <lineage>
        <taxon>Bacteria</taxon>
        <taxon>Bacillati</taxon>
        <taxon>Bacillota</taxon>
        <taxon>Bacilli</taxon>
        <taxon>Lactobacillales</taxon>
        <taxon>Streptococcaceae</taxon>
        <taxon>Streptococcus</taxon>
    </lineage>
</organism>
<dbReference type="GO" id="GO:0005524">
    <property type="term" value="F:ATP binding"/>
    <property type="evidence" value="ECO:0007669"/>
    <property type="project" value="UniProtKB-UniRule"/>
</dbReference>
<protein>
    <recommendedName>
        <fullName evidence="3 11">Shikimate kinase</fullName>
        <shortName evidence="11">SK</shortName>
        <ecNumber evidence="3 11">2.7.1.71</ecNumber>
    </recommendedName>
</protein>
<evidence type="ECO:0000256" key="7">
    <source>
        <dbReference type="ARBA" id="ARBA00022777"/>
    </source>
</evidence>
<comment type="cofactor">
    <cofactor evidence="11">
        <name>Mg(2+)</name>
        <dbReference type="ChEBI" id="CHEBI:18420"/>
    </cofactor>
    <text evidence="11">Binds 1 Mg(2+) ion per subunit.</text>
</comment>
<comment type="subunit">
    <text evidence="11">Monomer.</text>
</comment>
<evidence type="ECO:0000256" key="8">
    <source>
        <dbReference type="ARBA" id="ARBA00022840"/>
    </source>
</evidence>
<evidence type="ECO:0000256" key="11">
    <source>
        <dbReference type="HAMAP-Rule" id="MF_00109"/>
    </source>
</evidence>
<dbReference type="GO" id="GO:0009073">
    <property type="term" value="P:aromatic amino acid family biosynthetic process"/>
    <property type="evidence" value="ECO:0007669"/>
    <property type="project" value="UniProtKB-KW"/>
</dbReference>
<feature type="binding site" evidence="11">
    <location>
        <position position="14"/>
    </location>
    <ligand>
        <name>Mg(2+)</name>
        <dbReference type="ChEBI" id="CHEBI:18420"/>
    </ligand>
</feature>
<name>A0A075SEL1_STRSU</name>
<keyword evidence="5 11" id="KW-0808">Transferase</keyword>
<dbReference type="InterPro" id="IPR031322">
    <property type="entry name" value="Shikimate/glucono_kinase"/>
</dbReference>
<dbReference type="GO" id="GO:0009423">
    <property type="term" value="P:chorismate biosynthetic process"/>
    <property type="evidence" value="ECO:0007669"/>
    <property type="project" value="UniProtKB-UniRule"/>
</dbReference>
<dbReference type="GO" id="GO:0000287">
    <property type="term" value="F:magnesium ion binding"/>
    <property type="evidence" value="ECO:0007669"/>
    <property type="project" value="UniProtKB-UniRule"/>
</dbReference>
<comment type="function">
    <text evidence="11">Catalyzes the specific phosphorylation of the 3-hydroxyl group of shikimic acid using ATP as a cosubstrate.</text>
</comment>
<comment type="catalytic activity">
    <reaction evidence="10 11">
        <text>shikimate + ATP = 3-phosphoshikimate + ADP + H(+)</text>
        <dbReference type="Rhea" id="RHEA:13121"/>
        <dbReference type="ChEBI" id="CHEBI:15378"/>
        <dbReference type="ChEBI" id="CHEBI:30616"/>
        <dbReference type="ChEBI" id="CHEBI:36208"/>
        <dbReference type="ChEBI" id="CHEBI:145989"/>
        <dbReference type="ChEBI" id="CHEBI:456216"/>
        <dbReference type="EC" id="2.7.1.71"/>
    </reaction>
</comment>
<evidence type="ECO:0000256" key="2">
    <source>
        <dbReference type="ARBA" id="ARBA00006997"/>
    </source>
</evidence>
<evidence type="ECO:0000256" key="9">
    <source>
        <dbReference type="ARBA" id="ARBA00023141"/>
    </source>
</evidence>
<evidence type="ECO:0000256" key="6">
    <source>
        <dbReference type="ARBA" id="ARBA00022741"/>
    </source>
</evidence>
<comment type="pathway">
    <text evidence="1 11">Metabolic intermediate biosynthesis; chorismate biosynthesis; chorismate from D-erythrose 4-phosphate and phosphoenolpyruvate: step 5/7.</text>
</comment>
<feature type="binding site" evidence="11">
    <location>
        <position position="134"/>
    </location>
    <ligand>
        <name>substrate</name>
    </ligand>
</feature>
<dbReference type="Gene3D" id="3.40.50.300">
    <property type="entry name" value="P-loop containing nucleotide triphosphate hydrolases"/>
    <property type="match status" value="1"/>
</dbReference>
<keyword evidence="11" id="KW-0479">Metal-binding</keyword>
<dbReference type="AlphaFoldDB" id="A0A075SEL1"/>
<dbReference type="InterPro" id="IPR000623">
    <property type="entry name" value="Shikimate_kinase/TSH1"/>
</dbReference>
<keyword evidence="11" id="KW-0460">Magnesium</keyword>
<feature type="binding site" evidence="11">
    <location>
        <position position="75"/>
    </location>
    <ligand>
        <name>substrate</name>
    </ligand>
</feature>
<dbReference type="PANTHER" id="PTHR21087:SF16">
    <property type="entry name" value="SHIKIMATE KINASE 1, CHLOROPLASTIC"/>
    <property type="match status" value="1"/>
</dbReference>
<dbReference type="EC" id="2.7.1.71" evidence="3 11"/>
<feature type="binding site" evidence="11">
    <location>
        <position position="116"/>
    </location>
    <ligand>
        <name>ATP</name>
        <dbReference type="ChEBI" id="CHEBI:30616"/>
    </ligand>
</feature>
<gene>
    <name evidence="11" type="primary">aroK</name>
    <name evidence="12" type="ORF">ID09_07005</name>
</gene>